<dbReference type="EMBL" id="GBRH01255763">
    <property type="protein sequence ID" value="JAD42132.1"/>
    <property type="molecule type" value="Transcribed_RNA"/>
</dbReference>
<protein>
    <submittedName>
        <fullName evidence="1">Uncharacterized protein</fullName>
    </submittedName>
</protein>
<reference evidence="1" key="1">
    <citation type="submission" date="2014-09" db="EMBL/GenBank/DDBJ databases">
        <authorList>
            <person name="Magalhaes I.L.F."/>
            <person name="Oliveira U."/>
            <person name="Santos F.R."/>
            <person name="Vidigal T.H.D.A."/>
            <person name="Brescovit A.D."/>
            <person name="Santos A.J."/>
        </authorList>
    </citation>
    <scope>NUCLEOTIDE SEQUENCE</scope>
    <source>
        <tissue evidence="1">Shoot tissue taken approximately 20 cm above the soil surface</tissue>
    </source>
</reference>
<sequence length="56" mass="6584">MQVNSIPIHTQNFTRTFKTGVVSRTVPSLQRTTWNHVLIPINTCAYNIHFWKSIRE</sequence>
<name>A0A0A9A544_ARUDO</name>
<organism evidence="1">
    <name type="scientific">Arundo donax</name>
    <name type="common">Giant reed</name>
    <name type="synonym">Donax arundinaceus</name>
    <dbReference type="NCBI Taxonomy" id="35708"/>
    <lineage>
        <taxon>Eukaryota</taxon>
        <taxon>Viridiplantae</taxon>
        <taxon>Streptophyta</taxon>
        <taxon>Embryophyta</taxon>
        <taxon>Tracheophyta</taxon>
        <taxon>Spermatophyta</taxon>
        <taxon>Magnoliopsida</taxon>
        <taxon>Liliopsida</taxon>
        <taxon>Poales</taxon>
        <taxon>Poaceae</taxon>
        <taxon>PACMAD clade</taxon>
        <taxon>Arundinoideae</taxon>
        <taxon>Arundineae</taxon>
        <taxon>Arundo</taxon>
    </lineage>
</organism>
<dbReference type="AlphaFoldDB" id="A0A0A9A544"/>
<evidence type="ECO:0000313" key="1">
    <source>
        <dbReference type="EMBL" id="JAD42132.1"/>
    </source>
</evidence>
<reference evidence="1" key="2">
    <citation type="journal article" date="2015" name="Data Brief">
        <title>Shoot transcriptome of the giant reed, Arundo donax.</title>
        <authorList>
            <person name="Barrero R.A."/>
            <person name="Guerrero F.D."/>
            <person name="Moolhuijzen P."/>
            <person name="Goolsby J.A."/>
            <person name="Tidwell J."/>
            <person name="Bellgard S.E."/>
            <person name="Bellgard M.I."/>
        </authorList>
    </citation>
    <scope>NUCLEOTIDE SEQUENCE</scope>
    <source>
        <tissue evidence="1">Shoot tissue taken approximately 20 cm above the soil surface</tissue>
    </source>
</reference>
<accession>A0A0A9A544</accession>
<proteinExistence type="predicted"/>